<keyword evidence="2 5" id="KW-0547">Nucleotide-binding</keyword>
<gene>
    <name evidence="5 7" type="primary">coaE</name>
    <name evidence="7" type="ORF">LJ739_09465</name>
</gene>
<evidence type="ECO:0000256" key="5">
    <source>
        <dbReference type="HAMAP-Rule" id="MF_00376"/>
    </source>
</evidence>
<keyword evidence="5 7" id="KW-0418">Kinase</keyword>
<sequence length="204" mass="22162">MSALVVGLTGGIGSGKTAVSDRFAKRGIDIIDADVIARQVVEPGQPALAQIEAHFSADILNPDGTLNRRALRAKVFDNPDQQQWLNQCLHPLIREQMVTQTQKASSPYCLLVVPLLVENNLTSLVDKVLVVDVDEAQQRARAAARDDQSAEQVQAIMDAQASRQQRLAAADYVIDNSAGPDALDAQIDALDQTFRKLLKNQPKA</sequence>
<evidence type="ECO:0000256" key="1">
    <source>
        <dbReference type="ARBA" id="ARBA00009018"/>
    </source>
</evidence>
<proteinExistence type="inferred from homology"/>
<evidence type="ECO:0000256" key="3">
    <source>
        <dbReference type="ARBA" id="ARBA00022840"/>
    </source>
</evidence>
<accession>A0ABS8G795</accession>
<comment type="caution">
    <text evidence="7">The sequence shown here is derived from an EMBL/GenBank/DDBJ whole genome shotgun (WGS) entry which is preliminary data.</text>
</comment>
<dbReference type="Gene3D" id="3.40.50.300">
    <property type="entry name" value="P-loop containing nucleotide triphosphate hydrolases"/>
    <property type="match status" value="1"/>
</dbReference>
<comment type="function">
    <text evidence="5">Catalyzes the phosphorylation of the 3'-hydroxyl group of dephosphocoenzyme A to form coenzyme A.</text>
</comment>
<dbReference type="RefSeq" id="WP_229159796.1">
    <property type="nucleotide sequence ID" value="NZ_JAJEWP010000002.1"/>
</dbReference>
<keyword evidence="5" id="KW-0963">Cytoplasm</keyword>
<evidence type="ECO:0000256" key="2">
    <source>
        <dbReference type="ARBA" id="ARBA00022741"/>
    </source>
</evidence>
<dbReference type="SUPFAM" id="SSF52540">
    <property type="entry name" value="P-loop containing nucleoside triphosphate hydrolases"/>
    <property type="match status" value="1"/>
</dbReference>
<dbReference type="InterPro" id="IPR001977">
    <property type="entry name" value="Depp_CoAkinase"/>
</dbReference>
<reference evidence="7 8" key="1">
    <citation type="submission" date="2021-10" db="EMBL/GenBank/DDBJ databases">
        <title>Draft genome of Aestuariibacter halophilus JC2043.</title>
        <authorList>
            <person name="Emsley S.A."/>
            <person name="Pfannmuller K.M."/>
            <person name="Ushijima B."/>
            <person name="Saw J.H."/>
            <person name="Videau P."/>
        </authorList>
    </citation>
    <scope>NUCLEOTIDE SEQUENCE [LARGE SCALE GENOMIC DNA]</scope>
    <source>
        <strain evidence="7 8">JC2043</strain>
    </source>
</reference>
<comment type="similarity">
    <text evidence="1 5">Belongs to the CoaE family.</text>
</comment>
<comment type="catalytic activity">
    <reaction evidence="5">
        <text>3'-dephospho-CoA + ATP = ADP + CoA + H(+)</text>
        <dbReference type="Rhea" id="RHEA:18245"/>
        <dbReference type="ChEBI" id="CHEBI:15378"/>
        <dbReference type="ChEBI" id="CHEBI:30616"/>
        <dbReference type="ChEBI" id="CHEBI:57287"/>
        <dbReference type="ChEBI" id="CHEBI:57328"/>
        <dbReference type="ChEBI" id="CHEBI:456216"/>
        <dbReference type="EC" id="2.7.1.24"/>
    </reaction>
</comment>
<dbReference type="PROSITE" id="PS51219">
    <property type="entry name" value="DPCK"/>
    <property type="match status" value="1"/>
</dbReference>
<keyword evidence="5 7" id="KW-0808">Transferase</keyword>
<protein>
    <recommendedName>
        <fullName evidence="5 6">Dephospho-CoA kinase</fullName>
        <ecNumber evidence="5 6">2.7.1.24</ecNumber>
    </recommendedName>
    <alternativeName>
        <fullName evidence="5">Dephosphocoenzyme A kinase</fullName>
    </alternativeName>
</protein>
<evidence type="ECO:0000313" key="8">
    <source>
        <dbReference type="Proteomes" id="UP001520878"/>
    </source>
</evidence>
<evidence type="ECO:0000313" key="7">
    <source>
        <dbReference type="EMBL" id="MCC2616467.1"/>
    </source>
</evidence>
<dbReference type="Proteomes" id="UP001520878">
    <property type="component" value="Unassembled WGS sequence"/>
</dbReference>
<dbReference type="CDD" id="cd02022">
    <property type="entry name" value="DPCK"/>
    <property type="match status" value="1"/>
</dbReference>
<dbReference type="GO" id="GO:0004140">
    <property type="term" value="F:dephospho-CoA kinase activity"/>
    <property type="evidence" value="ECO:0007669"/>
    <property type="project" value="UniProtKB-EC"/>
</dbReference>
<evidence type="ECO:0000256" key="4">
    <source>
        <dbReference type="ARBA" id="ARBA00022993"/>
    </source>
</evidence>
<dbReference type="PANTHER" id="PTHR10695:SF46">
    <property type="entry name" value="BIFUNCTIONAL COENZYME A SYNTHASE-RELATED"/>
    <property type="match status" value="1"/>
</dbReference>
<dbReference type="InterPro" id="IPR027417">
    <property type="entry name" value="P-loop_NTPase"/>
</dbReference>
<keyword evidence="4 5" id="KW-0173">Coenzyme A biosynthesis</keyword>
<dbReference type="EC" id="2.7.1.24" evidence="5 6"/>
<dbReference type="Pfam" id="PF01121">
    <property type="entry name" value="CoaE"/>
    <property type="match status" value="1"/>
</dbReference>
<dbReference type="NCBIfam" id="TIGR00152">
    <property type="entry name" value="dephospho-CoA kinase"/>
    <property type="match status" value="1"/>
</dbReference>
<comment type="pathway">
    <text evidence="5">Cofactor biosynthesis; coenzyme A biosynthesis; CoA from (R)-pantothenate: step 5/5.</text>
</comment>
<name>A0ABS8G795_9ALTE</name>
<dbReference type="PANTHER" id="PTHR10695">
    <property type="entry name" value="DEPHOSPHO-COA KINASE-RELATED"/>
    <property type="match status" value="1"/>
</dbReference>
<organism evidence="7 8">
    <name type="scientific">Fluctibacter halophilus</name>
    <dbReference type="NCBI Taxonomy" id="226011"/>
    <lineage>
        <taxon>Bacteria</taxon>
        <taxon>Pseudomonadati</taxon>
        <taxon>Pseudomonadota</taxon>
        <taxon>Gammaproteobacteria</taxon>
        <taxon>Alteromonadales</taxon>
        <taxon>Alteromonadaceae</taxon>
        <taxon>Fluctibacter</taxon>
    </lineage>
</organism>
<evidence type="ECO:0000256" key="6">
    <source>
        <dbReference type="NCBIfam" id="TIGR00152"/>
    </source>
</evidence>
<comment type="subcellular location">
    <subcellularLocation>
        <location evidence="5">Cytoplasm</location>
    </subcellularLocation>
</comment>
<keyword evidence="3 5" id="KW-0067">ATP-binding</keyword>
<feature type="binding site" evidence="5">
    <location>
        <begin position="13"/>
        <end position="18"/>
    </location>
    <ligand>
        <name>ATP</name>
        <dbReference type="ChEBI" id="CHEBI:30616"/>
    </ligand>
</feature>
<dbReference type="HAMAP" id="MF_00376">
    <property type="entry name" value="Dephospho_CoA_kinase"/>
    <property type="match status" value="1"/>
</dbReference>
<dbReference type="EMBL" id="JAJEWP010000002">
    <property type="protein sequence ID" value="MCC2616467.1"/>
    <property type="molecule type" value="Genomic_DNA"/>
</dbReference>
<keyword evidence="8" id="KW-1185">Reference proteome</keyword>